<dbReference type="Proteomes" id="UP000635606">
    <property type="component" value="Unassembled WGS sequence"/>
</dbReference>
<keyword evidence="1" id="KW-0175">Coiled coil</keyword>
<organism evidence="4 5">
    <name type="scientific">Virgisporangium ochraceum</name>
    <dbReference type="NCBI Taxonomy" id="65505"/>
    <lineage>
        <taxon>Bacteria</taxon>
        <taxon>Bacillati</taxon>
        <taxon>Actinomycetota</taxon>
        <taxon>Actinomycetes</taxon>
        <taxon>Micromonosporales</taxon>
        <taxon>Micromonosporaceae</taxon>
        <taxon>Virgisporangium</taxon>
    </lineage>
</organism>
<gene>
    <name evidence="4" type="ORF">Voc01_005310</name>
</gene>
<keyword evidence="3" id="KW-0732">Signal</keyword>
<evidence type="ECO:0000256" key="1">
    <source>
        <dbReference type="SAM" id="Coils"/>
    </source>
</evidence>
<evidence type="ECO:0000313" key="5">
    <source>
        <dbReference type="Proteomes" id="UP000635606"/>
    </source>
</evidence>
<evidence type="ECO:0000256" key="2">
    <source>
        <dbReference type="SAM" id="MobiDB-lite"/>
    </source>
</evidence>
<dbReference type="AlphaFoldDB" id="A0A8J3ZJV1"/>
<feature type="chain" id="PRO_5035223289" description="Serine/threonine protein kinase" evidence="3">
    <location>
        <begin position="36"/>
        <end position="155"/>
    </location>
</feature>
<evidence type="ECO:0000313" key="4">
    <source>
        <dbReference type="EMBL" id="GIJ65614.1"/>
    </source>
</evidence>
<dbReference type="EMBL" id="BOPH01000007">
    <property type="protein sequence ID" value="GIJ65614.1"/>
    <property type="molecule type" value="Genomic_DNA"/>
</dbReference>
<feature type="region of interest" description="Disordered" evidence="2">
    <location>
        <begin position="33"/>
        <end position="68"/>
    </location>
</feature>
<sequence>MTRSIRRKVTFAGLGVAGAGALLAFALAGPNAALADPSPSGSASPSASSSADAGKPGRGQADREARQNELAEKLAKELGVDQAKVKAALEKIQTEEQAANKADRLAALKTRLDQAVKDGKLTQAEADAIYKAAENGTLPGGGGGPGFGGPHRGGR</sequence>
<proteinExistence type="predicted"/>
<protein>
    <recommendedName>
        <fullName evidence="6">Serine/threonine protein kinase</fullName>
    </recommendedName>
</protein>
<accession>A0A8J3ZJV1</accession>
<reference evidence="4" key="1">
    <citation type="submission" date="2021-01" db="EMBL/GenBank/DDBJ databases">
        <title>Whole genome shotgun sequence of Virgisporangium ochraceum NBRC 16418.</title>
        <authorList>
            <person name="Komaki H."/>
            <person name="Tamura T."/>
        </authorList>
    </citation>
    <scope>NUCLEOTIDE SEQUENCE</scope>
    <source>
        <strain evidence="4">NBRC 16418</strain>
    </source>
</reference>
<feature type="signal peptide" evidence="3">
    <location>
        <begin position="1"/>
        <end position="35"/>
    </location>
</feature>
<name>A0A8J3ZJV1_9ACTN</name>
<feature type="region of interest" description="Disordered" evidence="2">
    <location>
        <begin position="134"/>
        <end position="155"/>
    </location>
</feature>
<feature type="coiled-coil region" evidence="1">
    <location>
        <begin position="85"/>
        <end position="118"/>
    </location>
</feature>
<feature type="compositionally biased region" description="Low complexity" evidence="2">
    <location>
        <begin position="33"/>
        <end position="54"/>
    </location>
</feature>
<feature type="compositionally biased region" description="Gly residues" evidence="2">
    <location>
        <begin position="138"/>
        <end position="155"/>
    </location>
</feature>
<evidence type="ECO:0008006" key="6">
    <source>
        <dbReference type="Google" id="ProtNLM"/>
    </source>
</evidence>
<comment type="caution">
    <text evidence="4">The sequence shown here is derived from an EMBL/GenBank/DDBJ whole genome shotgun (WGS) entry which is preliminary data.</text>
</comment>
<dbReference type="RefSeq" id="WP_203925623.1">
    <property type="nucleotide sequence ID" value="NZ_BOPH01000007.1"/>
</dbReference>
<evidence type="ECO:0000256" key="3">
    <source>
        <dbReference type="SAM" id="SignalP"/>
    </source>
</evidence>
<keyword evidence="5" id="KW-1185">Reference proteome</keyword>